<dbReference type="InterPro" id="IPR006170">
    <property type="entry name" value="PBP/GOBP"/>
</dbReference>
<evidence type="ECO:0000256" key="2">
    <source>
        <dbReference type="SAM" id="SignalP"/>
    </source>
</evidence>
<feature type="region of interest" description="Disordered" evidence="1">
    <location>
        <begin position="92"/>
        <end position="162"/>
    </location>
</feature>
<feature type="signal peptide" evidence="2">
    <location>
        <begin position="1"/>
        <end position="18"/>
    </location>
</feature>
<evidence type="ECO:0000313" key="3">
    <source>
        <dbReference type="EMBL" id="KAL0272941.1"/>
    </source>
</evidence>
<keyword evidence="2" id="KW-0732">Signal</keyword>
<protein>
    <submittedName>
        <fullName evidence="3">Uncharacterized protein</fullName>
    </submittedName>
</protein>
<dbReference type="Gene3D" id="1.10.238.20">
    <property type="entry name" value="Pheromone/general odorant binding protein domain"/>
    <property type="match status" value="1"/>
</dbReference>
<feature type="chain" id="PRO_5043710798" evidence="2">
    <location>
        <begin position="19"/>
        <end position="275"/>
    </location>
</feature>
<evidence type="ECO:0000256" key="1">
    <source>
        <dbReference type="SAM" id="MobiDB-lite"/>
    </source>
</evidence>
<feature type="compositionally biased region" description="Pro residues" evidence="1">
    <location>
        <begin position="145"/>
        <end position="162"/>
    </location>
</feature>
<organism evidence="3">
    <name type="scientific">Menopon gallinae</name>
    <name type="common">poultry shaft louse</name>
    <dbReference type="NCBI Taxonomy" id="328185"/>
    <lineage>
        <taxon>Eukaryota</taxon>
        <taxon>Metazoa</taxon>
        <taxon>Ecdysozoa</taxon>
        <taxon>Arthropoda</taxon>
        <taxon>Hexapoda</taxon>
        <taxon>Insecta</taxon>
        <taxon>Pterygota</taxon>
        <taxon>Neoptera</taxon>
        <taxon>Paraneoptera</taxon>
        <taxon>Psocodea</taxon>
        <taxon>Troctomorpha</taxon>
        <taxon>Phthiraptera</taxon>
        <taxon>Amblycera</taxon>
        <taxon>Menoponidae</taxon>
        <taxon>Menopon</taxon>
    </lineage>
</organism>
<proteinExistence type="predicted"/>
<dbReference type="InterPro" id="IPR036728">
    <property type="entry name" value="PBP_GOBP_sf"/>
</dbReference>
<dbReference type="SUPFAM" id="SSF47565">
    <property type="entry name" value="Insect pheromone/odorant-binding proteins"/>
    <property type="match status" value="1"/>
</dbReference>
<dbReference type="Pfam" id="PF01395">
    <property type="entry name" value="PBP_GOBP"/>
    <property type="match status" value="1"/>
</dbReference>
<reference evidence="3" key="1">
    <citation type="journal article" date="2024" name="Gigascience">
        <title>Chromosome-level genome of the poultry shaft louse Menopon gallinae provides insight into the host-switching and adaptive evolution of parasitic lice.</title>
        <authorList>
            <person name="Xu Y."/>
            <person name="Ma L."/>
            <person name="Liu S."/>
            <person name="Liang Y."/>
            <person name="Liu Q."/>
            <person name="He Z."/>
            <person name="Tian L."/>
            <person name="Duan Y."/>
            <person name="Cai W."/>
            <person name="Li H."/>
            <person name="Song F."/>
        </authorList>
    </citation>
    <scope>NUCLEOTIDE SEQUENCE</scope>
    <source>
        <strain evidence="3">Cailab_2023a</strain>
    </source>
</reference>
<name>A0AAW2HTE2_9NEOP</name>
<sequence length="275" mass="32505">MCSRAVLLLLLTIGFGRGGDVIINGGINRLRPIRKKEDYTFEGRLKRATEECSYIARNDDDSQREELIERIKNQMNVRRVVEFYEEREQDKKKSKEYYDHVEKEERRRVLESNTPPPPPPLQELPNFGRPNDFRRRPLPKGQFHKPPPPQPPVPRRPLPPLSFPEEPFSLEHEIFRRSPRLDPSFSEGTFKDHNNCFSRCVFARMELVDVLGFPQESYLRKALEDYIDNKKIRSSKIRRVYRCFDEVKKVAIDDNCIYSTKIFKCMRLDEAGSWS</sequence>
<comment type="caution">
    <text evidence="3">The sequence shown here is derived from an EMBL/GenBank/DDBJ whole genome shotgun (WGS) entry which is preliminary data.</text>
</comment>
<dbReference type="EMBL" id="JARGDH010000003">
    <property type="protein sequence ID" value="KAL0272941.1"/>
    <property type="molecule type" value="Genomic_DNA"/>
</dbReference>
<dbReference type="AlphaFoldDB" id="A0AAW2HTE2"/>
<dbReference type="GO" id="GO:0005549">
    <property type="term" value="F:odorant binding"/>
    <property type="evidence" value="ECO:0007669"/>
    <property type="project" value="InterPro"/>
</dbReference>
<feature type="compositionally biased region" description="Basic and acidic residues" evidence="1">
    <location>
        <begin position="92"/>
        <end position="110"/>
    </location>
</feature>
<accession>A0AAW2HTE2</accession>
<gene>
    <name evidence="3" type="ORF">PYX00_005742</name>
</gene>